<evidence type="ECO:0000256" key="4">
    <source>
        <dbReference type="ARBA" id="ARBA00022840"/>
    </source>
</evidence>
<dbReference type="Pfam" id="PF00005">
    <property type="entry name" value="ABC_tran"/>
    <property type="match status" value="2"/>
</dbReference>
<evidence type="ECO:0000256" key="2">
    <source>
        <dbReference type="ARBA" id="ARBA00022692"/>
    </source>
</evidence>
<gene>
    <name evidence="10" type="primary">rbbA</name>
    <name evidence="10" type="ORF">ACFOOQ_08300</name>
</gene>
<keyword evidence="6 7" id="KW-0472">Membrane</keyword>
<keyword evidence="11" id="KW-1185">Reference proteome</keyword>
<dbReference type="Proteomes" id="UP001595711">
    <property type="component" value="Unassembled WGS sequence"/>
</dbReference>
<organism evidence="10 11">
    <name type="scientific">Ferrovibrio xuzhouensis</name>
    <dbReference type="NCBI Taxonomy" id="1576914"/>
    <lineage>
        <taxon>Bacteria</taxon>
        <taxon>Pseudomonadati</taxon>
        <taxon>Pseudomonadota</taxon>
        <taxon>Alphaproteobacteria</taxon>
        <taxon>Rhodospirillales</taxon>
        <taxon>Rhodospirillaceae</taxon>
        <taxon>Ferrovibrio</taxon>
    </lineage>
</organism>
<dbReference type="InterPro" id="IPR003439">
    <property type="entry name" value="ABC_transporter-like_ATP-bd"/>
</dbReference>
<dbReference type="PROSITE" id="PS50893">
    <property type="entry name" value="ABC_TRANSPORTER_2"/>
    <property type="match status" value="2"/>
</dbReference>
<evidence type="ECO:0000256" key="1">
    <source>
        <dbReference type="ARBA" id="ARBA00004141"/>
    </source>
</evidence>
<dbReference type="PROSITE" id="PS00211">
    <property type="entry name" value="ABC_TRANSPORTER_1"/>
    <property type="match status" value="1"/>
</dbReference>
<feature type="domain" description="ABC transmembrane type-2" evidence="9">
    <location>
        <begin position="679"/>
        <end position="915"/>
    </location>
</feature>
<accession>A0ABV7VDM5</accession>
<keyword evidence="2 7" id="KW-0812">Transmembrane</keyword>
<feature type="domain" description="ABC transporter" evidence="8">
    <location>
        <begin position="6"/>
        <end position="241"/>
    </location>
</feature>
<dbReference type="EMBL" id="JBHRYJ010000001">
    <property type="protein sequence ID" value="MFC3675540.1"/>
    <property type="molecule type" value="Genomic_DNA"/>
</dbReference>
<dbReference type="InterPro" id="IPR027417">
    <property type="entry name" value="P-loop_NTPase"/>
</dbReference>
<evidence type="ECO:0000256" key="5">
    <source>
        <dbReference type="ARBA" id="ARBA00022989"/>
    </source>
</evidence>
<proteinExistence type="predicted"/>
<comment type="caution">
    <text evidence="10">The sequence shown here is derived from an EMBL/GenBank/DDBJ whole genome shotgun (WGS) entry which is preliminary data.</text>
</comment>
<evidence type="ECO:0000256" key="3">
    <source>
        <dbReference type="ARBA" id="ARBA00022741"/>
    </source>
</evidence>
<evidence type="ECO:0000313" key="10">
    <source>
        <dbReference type="EMBL" id="MFC3675540.1"/>
    </source>
</evidence>
<comment type="subcellular location">
    <subcellularLocation>
        <location evidence="1">Membrane</location>
        <topology evidence="1">Multi-pass membrane protein</topology>
    </subcellularLocation>
</comment>
<dbReference type="InterPro" id="IPR017871">
    <property type="entry name" value="ABC_transporter-like_CS"/>
</dbReference>
<dbReference type="CDD" id="cd03230">
    <property type="entry name" value="ABC_DR_subfamily_A"/>
    <property type="match status" value="1"/>
</dbReference>
<keyword evidence="4" id="KW-0067">ATP-binding</keyword>
<dbReference type="PANTHER" id="PTHR43038">
    <property type="entry name" value="ATP-BINDING CASSETTE, SUB-FAMILY H, MEMBER 1"/>
    <property type="match status" value="1"/>
</dbReference>
<feature type="transmembrane region" description="Helical" evidence="7">
    <location>
        <begin position="890"/>
        <end position="912"/>
    </location>
</feature>
<evidence type="ECO:0000256" key="7">
    <source>
        <dbReference type="SAM" id="Phobius"/>
    </source>
</evidence>
<dbReference type="Pfam" id="PF12698">
    <property type="entry name" value="ABC2_membrane_3"/>
    <property type="match status" value="1"/>
</dbReference>
<feature type="transmembrane region" description="Helical" evidence="7">
    <location>
        <begin position="830"/>
        <end position="849"/>
    </location>
</feature>
<evidence type="ECO:0000256" key="6">
    <source>
        <dbReference type="ARBA" id="ARBA00023136"/>
    </source>
</evidence>
<dbReference type="NCBIfam" id="NF033858">
    <property type="entry name" value="ABC2_perm_RbbA"/>
    <property type="match status" value="1"/>
</dbReference>
<dbReference type="SMART" id="SM00382">
    <property type="entry name" value="AAA"/>
    <property type="match status" value="2"/>
</dbReference>
<dbReference type="Gene3D" id="3.40.50.300">
    <property type="entry name" value="P-loop containing nucleotide triphosphate hydrolases"/>
    <property type="match status" value="2"/>
</dbReference>
<sequence length="917" mass="98318">MTAAGLSIAGVGHAYGKLAALDNVSLALAPGETLALVGPDGVGKSTLLALAAGARAIQRGRILALGADMANRRAREDVQPRIAYMPQGLGRNLYPALTVAENVAFFARLFGLGRRERTRRIAALLAVTGLAPFAGRPMQKLSGGMKQKLGLCCALVHDPDLLILDEPTTGVDPLSRRQFWALVDSIRRDRPQLALLVATSTMDEAERFGRVVLMDRGRILAEGSPAALKAKSGAASLEAAFIALLPPERRGGLGADGHAPPPPATDGAAPVVIEAPIIIEARGLTRHFGDFTAVDHVDLAVRRGEIFGFLGSNGCGKTTTMKMLTGLLPASEGEGRLFGETVAAGAFAIRRRIGYMAQSFSLYGELSVRQNLALHAALYGLDAATAAQRSQTLAERFDLVPYLDAVADALPMGVRQRLSLAVAIIHEPEILILDEPTSGVDPVAREMFWQDLLRLSRERGVTIFISTHYMAEAARCDRVAFMHAGRVIATGRPAALQEQQGAATLEDAFIAYMEQGGRSLEEAPPPEVAAVAATPPESRPRRRGWFSLRRFGAYAGREGTELLRDPVRLVFALFGTVMLMLLFGYGITFDVDHVAFAVLDRDRTPESRAYIDEFAGSPYFRRDPDLADAGALIADLRGGHVALAIEVPPGFGADLHRGRPTEISVWVDGGMPFRAETIKGYVAAVHQRFLALVAEQAGRTVPAVADIAVRFRYNQAFRSIDAMVPALFAMLLMLIPAILTALGVVSERERGSIINFYVTPVRKLEFLLGKQLPYVALAGVNLLLLIGLAIFVFGVPLKGSIVGLLAGGLLYVFCSTAIGLVTSCFTRSQVAALFGTAVLTIMPTVHFSGLMQPVSTLQGGARLIGALFPATYFLRTSVGAFTKGLGLAELMPFILATAAFWPVLLALAWLFLRKQER</sequence>
<dbReference type="PANTHER" id="PTHR43038:SF4">
    <property type="entry name" value="RIBOSOME-ASSOCIATED ATPASE"/>
    <property type="match status" value="1"/>
</dbReference>
<evidence type="ECO:0000259" key="8">
    <source>
        <dbReference type="PROSITE" id="PS50893"/>
    </source>
</evidence>
<dbReference type="InterPro" id="IPR013525">
    <property type="entry name" value="ABC2_TM"/>
</dbReference>
<dbReference type="InterPro" id="IPR047651">
    <property type="entry name" value="ABC2_perm_RbbA"/>
</dbReference>
<dbReference type="Gene3D" id="3.40.1710.10">
    <property type="entry name" value="abc type-2 transporter like domain"/>
    <property type="match status" value="1"/>
</dbReference>
<feature type="transmembrane region" description="Helical" evidence="7">
    <location>
        <begin position="722"/>
        <end position="745"/>
    </location>
</feature>
<evidence type="ECO:0000313" key="11">
    <source>
        <dbReference type="Proteomes" id="UP001595711"/>
    </source>
</evidence>
<dbReference type="InterPro" id="IPR003593">
    <property type="entry name" value="AAA+_ATPase"/>
</dbReference>
<evidence type="ECO:0000259" key="9">
    <source>
        <dbReference type="PROSITE" id="PS51012"/>
    </source>
</evidence>
<dbReference type="RefSeq" id="WP_379724295.1">
    <property type="nucleotide sequence ID" value="NZ_JBHRYJ010000001.1"/>
</dbReference>
<dbReference type="SUPFAM" id="SSF52540">
    <property type="entry name" value="P-loop containing nucleoside triphosphate hydrolases"/>
    <property type="match status" value="2"/>
</dbReference>
<keyword evidence="5 7" id="KW-1133">Transmembrane helix</keyword>
<dbReference type="PROSITE" id="PS51012">
    <property type="entry name" value="ABC_TM2"/>
    <property type="match status" value="1"/>
</dbReference>
<name>A0ABV7VDM5_9PROT</name>
<feature type="transmembrane region" description="Helical" evidence="7">
    <location>
        <begin position="567"/>
        <end position="587"/>
    </location>
</feature>
<reference evidence="11" key="1">
    <citation type="journal article" date="2019" name="Int. J. Syst. Evol. Microbiol.">
        <title>The Global Catalogue of Microorganisms (GCM) 10K type strain sequencing project: providing services to taxonomists for standard genome sequencing and annotation.</title>
        <authorList>
            <consortium name="The Broad Institute Genomics Platform"/>
            <consortium name="The Broad Institute Genome Sequencing Center for Infectious Disease"/>
            <person name="Wu L."/>
            <person name="Ma J."/>
        </authorList>
    </citation>
    <scope>NUCLEOTIDE SEQUENCE [LARGE SCALE GENOMIC DNA]</scope>
    <source>
        <strain evidence="11">KCTC 42182</strain>
    </source>
</reference>
<protein>
    <submittedName>
        <fullName evidence="10">Ribosome-associated ATPase/putative transporter RbbA</fullName>
    </submittedName>
</protein>
<keyword evidence="3" id="KW-0547">Nucleotide-binding</keyword>
<feature type="transmembrane region" description="Helical" evidence="7">
    <location>
        <begin position="801"/>
        <end position="823"/>
    </location>
</feature>
<feature type="transmembrane region" description="Helical" evidence="7">
    <location>
        <begin position="772"/>
        <end position="795"/>
    </location>
</feature>
<feature type="domain" description="ABC transporter" evidence="8">
    <location>
        <begin position="279"/>
        <end position="509"/>
    </location>
</feature>
<dbReference type="InterPro" id="IPR047817">
    <property type="entry name" value="ABC2_TM_bact-type"/>
</dbReference>